<comment type="subcellular location">
    <subcellularLocation>
        <location evidence="1">Cell membrane</location>
        <topology evidence="1">Multi-pass membrane protein</topology>
    </subcellularLocation>
</comment>
<proteinExistence type="predicted"/>
<dbReference type="Proteomes" id="UP000425960">
    <property type="component" value="Chromosome"/>
</dbReference>
<dbReference type="PANTHER" id="PTHR30250:SF11">
    <property type="entry name" value="O-ANTIGEN TRANSPORTER-RELATED"/>
    <property type="match status" value="1"/>
</dbReference>
<feature type="transmembrane region" description="Helical" evidence="7">
    <location>
        <begin position="506"/>
        <end position="526"/>
    </location>
</feature>
<dbReference type="PANTHER" id="PTHR30250">
    <property type="entry name" value="PST FAMILY PREDICTED COLANIC ACID TRANSPORTER"/>
    <property type="match status" value="1"/>
</dbReference>
<feature type="transmembrane region" description="Helical" evidence="7">
    <location>
        <begin position="482"/>
        <end position="500"/>
    </location>
</feature>
<evidence type="ECO:0000256" key="7">
    <source>
        <dbReference type="SAM" id="Phobius"/>
    </source>
</evidence>
<feature type="transmembrane region" description="Helical" evidence="7">
    <location>
        <begin position="293"/>
        <end position="315"/>
    </location>
</feature>
<dbReference type="KEGG" id="dov:DSCO28_61560"/>
<reference evidence="8 9" key="1">
    <citation type="submission" date="2019-11" db="EMBL/GenBank/DDBJ databases">
        <title>Comparative genomics of hydrocarbon-degrading Desulfosarcina strains.</title>
        <authorList>
            <person name="Watanabe M."/>
            <person name="Kojima H."/>
            <person name="Fukui M."/>
        </authorList>
    </citation>
    <scope>NUCLEOTIDE SEQUENCE [LARGE SCALE GENOMIC DNA]</scope>
    <source>
        <strain evidence="8 9">28bB2T</strain>
    </source>
</reference>
<feature type="transmembrane region" description="Helical" evidence="7">
    <location>
        <begin position="361"/>
        <end position="382"/>
    </location>
</feature>
<evidence type="ECO:0000313" key="8">
    <source>
        <dbReference type="EMBL" id="BBO85590.1"/>
    </source>
</evidence>
<name>A0A5K7ZZR6_9BACT</name>
<keyword evidence="5 7" id="KW-0472">Membrane</keyword>
<dbReference type="InterPro" id="IPR050833">
    <property type="entry name" value="Poly_Biosynth_Transport"/>
</dbReference>
<feature type="transmembrane region" description="Helical" evidence="7">
    <location>
        <begin position="452"/>
        <end position="470"/>
    </location>
</feature>
<keyword evidence="3 7" id="KW-0812">Transmembrane</keyword>
<keyword evidence="4 7" id="KW-1133">Transmembrane helix</keyword>
<dbReference type="GO" id="GO:0005886">
    <property type="term" value="C:plasma membrane"/>
    <property type="evidence" value="ECO:0007669"/>
    <property type="project" value="UniProtKB-SubCell"/>
</dbReference>
<feature type="transmembrane region" description="Helical" evidence="7">
    <location>
        <begin position="394"/>
        <end position="418"/>
    </location>
</feature>
<dbReference type="EMBL" id="AP021876">
    <property type="protein sequence ID" value="BBO85590.1"/>
    <property type="molecule type" value="Genomic_DNA"/>
</dbReference>
<dbReference type="AlphaFoldDB" id="A0A5K7ZZR6"/>
<feature type="transmembrane region" description="Helical" evidence="7">
    <location>
        <begin position="180"/>
        <end position="202"/>
    </location>
</feature>
<organism evidence="8 9">
    <name type="scientific">Desulfosarcina ovata subsp. sediminis</name>
    <dbReference type="NCBI Taxonomy" id="885957"/>
    <lineage>
        <taxon>Bacteria</taxon>
        <taxon>Pseudomonadati</taxon>
        <taxon>Thermodesulfobacteriota</taxon>
        <taxon>Desulfobacteria</taxon>
        <taxon>Desulfobacterales</taxon>
        <taxon>Desulfosarcinaceae</taxon>
        <taxon>Desulfosarcina</taxon>
    </lineage>
</organism>
<feature type="transmembrane region" description="Helical" evidence="7">
    <location>
        <begin position="430"/>
        <end position="446"/>
    </location>
</feature>
<accession>A0A5K7ZZR6</accession>
<feature type="region of interest" description="Disordered" evidence="6">
    <location>
        <begin position="1"/>
        <end position="37"/>
    </location>
</feature>
<evidence type="ECO:0000256" key="3">
    <source>
        <dbReference type="ARBA" id="ARBA00022692"/>
    </source>
</evidence>
<sequence>MSDANDQSPPPPKDTGIDGNERPSGTRGNNQAPALNSTEKAQRIVRGLEQTFAWLADCLPRKTGGEPPLLSQAVLPALDRLAGIVTGLAAMLLVDHHYGPVGLGLFAWFVSLLAIAGYLGQYGIATFVENRMARAQAQLDANGLAADALAALLTLGVAAVGLSIVAAFQVAGPGWGAGDALLYLLLGPTILFQNINSLRLALLDGTGRHAQAAGLRIRQRVTLLVVLLVLCLAEAPVPFLAGAFPLSQLVMTLMGRKRIKLPPVSAVLAGHKQILKTIDHGRAFLFTGNSLDVVFYLDMLILGWFVGPVELGVYARAMILMRLFLVIPSGLRPVLRQRANRLVGSDDRQGLVQLVARSSRVLFAVHGLLALFILVQFPRTMAFLFNLRQWTDQAFAVFALVLPGLVFHCLATALGPLFEADQENFKLKRLTLVVGGVNLVLNINLIPFAGIAGAALSTTVAMLVHFWLFCRWLPVDMKNIGIFWPGAAAALYLTYVPLAALNIGPLASLLLALLLFGTLLWSGGYVSPTKPVDRELIPTLPQGGIQ</sequence>
<feature type="transmembrane region" description="Helical" evidence="7">
    <location>
        <begin position="105"/>
        <end position="128"/>
    </location>
</feature>
<protein>
    <submittedName>
        <fullName evidence="8">Uncharacterized protein</fullName>
    </submittedName>
</protein>
<evidence type="ECO:0000256" key="5">
    <source>
        <dbReference type="ARBA" id="ARBA00023136"/>
    </source>
</evidence>
<evidence type="ECO:0000256" key="4">
    <source>
        <dbReference type="ARBA" id="ARBA00022989"/>
    </source>
</evidence>
<evidence type="ECO:0000256" key="1">
    <source>
        <dbReference type="ARBA" id="ARBA00004651"/>
    </source>
</evidence>
<evidence type="ECO:0000256" key="6">
    <source>
        <dbReference type="SAM" id="MobiDB-lite"/>
    </source>
</evidence>
<evidence type="ECO:0000313" key="9">
    <source>
        <dbReference type="Proteomes" id="UP000425960"/>
    </source>
</evidence>
<gene>
    <name evidence="8" type="ORF">DSCO28_61560</name>
</gene>
<evidence type="ECO:0000256" key="2">
    <source>
        <dbReference type="ARBA" id="ARBA00022475"/>
    </source>
</evidence>
<keyword evidence="2" id="KW-1003">Cell membrane</keyword>
<feature type="transmembrane region" description="Helical" evidence="7">
    <location>
        <begin position="149"/>
        <end position="168"/>
    </location>
</feature>
<feature type="compositionally biased region" description="Polar residues" evidence="6">
    <location>
        <begin position="26"/>
        <end position="37"/>
    </location>
</feature>
<feature type="transmembrane region" description="Helical" evidence="7">
    <location>
        <begin position="223"/>
        <end position="244"/>
    </location>
</feature>
<dbReference type="RefSeq" id="WP_155325138.1">
    <property type="nucleotide sequence ID" value="NZ_AP021876.1"/>
</dbReference>